<name>A0A6J1A2T7_9ROSI</name>
<gene>
    <name evidence="3" type="primary">LOC110414293</name>
</gene>
<feature type="compositionally biased region" description="Acidic residues" evidence="1">
    <location>
        <begin position="22"/>
        <end position="31"/>
    </location>
</feature>
<evidence type="ECO:0000313" key="3">
    <source>
        <dbReference type="RefSeq" id="XP_021281076.1"/>
    </source>
</evidence>
<feature type="region of interest" description="Disordered" evidence="1">
    <location>
        <begin position="1"/>
        <end position="47"/>
    </location>
</feature>
<dbReference type="GeneID" id="110414293"/>
<reference evidence="3" key="1">
    <citation type="submission" date="2025-08" db="UniProtKB">
        <authorList>
            <consortium name="RefSeq"/>
        </authorList>
    </citation>
    <scope>IDENTIFICATION</scope>
    <source>
        <tissue evidence="3">Leaf</tissue>
    </source>
</reference>
<sequence length="115" mass="13471">MVRSYAIKGKKRKTKEEKYDREEDEEVEVEEKESVKPASIKKPKWEAQHKEVEEDEFGAHELMGIPIAHSDQKTKKEKNEVVFYLEKASLEVAKVGKKGIMQRPTSFKQWAKEVH</sequence>
<evidence type="ECO:0000256" key="1">
    <source>
        <dbReference type="SAM" id="MobiDB-lite"/>
    </source>
</evidence>
<dbReference type="RefSeq" id="XP_021281076.1">
    <property type="nucleotide sequence ID" value="XM_021425401.1"/>
</dbReference>
<proteinExistence type="predicted"/>
<organism evidence="2 3">
    <name type="scientific">Herrania umbratica</name>
    <dbReference type="NCBI Taxonomy" id="108875"/>
    <lineage>
        <taxon>Eukaryota</taxon>
        <taxon>Viridiplantae</taxon>
        <taxon>Streptophyta</taxon>
        <taxon>Embryophyta</taxon>
        <taxon>Tracheophyta</taxon>
        <taxon>Spermatophyta</taxon>
        <taxon>Magnoliopsida</taxon>
        <taxon>eudicotyledons</taxon>
        <taxon>Gunneridae</taxon>
        <taxon>Pentapetalae</taxon>
        <taxon>rosids</taxon>
        <taxon>malvids</taxon>
        <taxon>Malvales</taxon>
        <taxon>Malvaceae</taxon>
        <taxon>Byttnerioideae</taxon>
        <taxon>Herrania</taxon>
    </lineage>
</organism>
<accession>A0A6J1A2T7</accession>
<dbReference type="AlphaFoldDB" id="A0A6J1A2T7"/>
<dbReference type="Proteomes" id="UP000504621">
    <property type="component" value="Unplaced"/>
</dbReference>
<evidence type="ECO:0000313" key="2">
    <source>
        <dbReference type="Proteomes" id="UP000504621"/>
    </source>
</evidence>
<protein>
    <submittedName>
        <fullName evidence="3">Uncharacterized protein LOC110414293</fullName>
    </submittedName>
</protein>
<keyword evidence="2" id="KW-1185">Reference proteome</keyword>